<dbReference type="OrthoDB" id="1043330at2"/>
<organism evidence="1 2">
    <name type="scientific">Myroides odoratus</name>
    <name type="common">Flavobacterium odoratum</name>
    <dbReference type="NCBI Taxonomy" id="256"/>
    <lineage>
        <taxon>Bacteria</taxon>
        <taxon>Pseudomonadati</taxon>
        <taxon>Bacteroidota</taxon>
        <taxon>Flavobacteriia</taxon>
        <taxon>Flavobacteriales</taxon>
        <taxon>Flavobacteriaceae</taxon>
        <taxon>Myroides</taxon>
    </lineage>
</organism>
<dbReference type="RefSeq" id="WP_002992364.1">
    <property type="nucleotide sequence ID" value="NZ_CP068108.1"/>
</dbReference>
<evidence type="ECO:0000313" key="2">
    <source>
        <dbReference type="Proteomes" id="UP000596202"/>
    </source>
</evidence>
<gene>
    <name evidence="1" type="ORF">I6I88_08110</name>
</gene>
<dbReference type="GeneID" id="93527615"/>
<accession>A0A9Q6Z3W3</accession>
<proteinExistence type="predicted"/>
<sequence length="213" mass="23838">MDSNAVGIHSKTGKKMNQTHRILSYSRDQDAELNIESIISAPLIALSKANTMILNGQTTSILDQYFTRTKRKTKEGNSNLKYLYQPKMINMVLTKLMHVEGETKPYDVVFQVPLIAIAPLNSIAIQKMKIAFNLDITSTTSYVNQSNTIIERKAQLNGKISNINNAPSTTPSYTKSNQRMLKIDIQAGPLPLPLGILNILELYSKNIQPFNIK</sequence>
<dbReference type="Pfam" id="PF11655">
    <property type="entry name" value="DUF2589"/>
    <property type="match status" value="1"/>
</dbReference>
<dbReference type="EMBL" id="CP068108">
    <property type="protein sequence ID" value="QQU01688.1"/>
    <property type="molecule type" value="Genomic_DNA"/>
</dbReference>
<dbReference type="AlphaFoldDB" id="A0A9Q6Z3W3"/>
<dbReference type="Proteomes" id="UP000596202">
    <property type="component" value="Chromosome"/>
</dbReference>
<name>A0A9Q6Z3W3_MYROD</name>
<dbReference type="InterPro" id="IPR024510">
    <property type="entry name" value="DUF2589"/>
</dbReference>
<reference evidence="1 2" key="1">
    <citation type="submission" date="2021-01" db="EMBL/GenBank/DDBJ databases">
        <title>FDA dAtabase for Regulatory Grade micrObial Sequences (FDA-ARGOS): Supporting development and validation of Infectious Disease Dx tests.</title>
        <authorList>
            <person name="Sproer C."/>
            <person name="Gronow S."/>
            <person name="Severitt S."/>
            <person name="Schroder I."/>
            <person name="Tallon L."/>
            <person name="Sadzewicz L."/>
            <person name="Zhao X."/>
            <person name="Boylan J."/>
            <person name="Ott S."/>
            <person name="Bowen H."/>
            <person name="Vavikolanu K."/>
            <person name="Mehta A."/>
            <person name="Aluvathingal J."/>
            <person name="Nadendla S."/>
            <person name="Lowell S."/>
            <person name="Myers T."/>
            <person name="Yan Y."/>
            <person name="Sichtig H."/>
        </authorList>
    </citation>
    <scope>NUCLEOTIDE SEQUENCE [LARGE SCALE GENOMIC DNA]</scope>
    <source>
        <strain evidence="1 2">FDAARGOS_1131</strain>
    </source>
</reference>
<evidence type="ECO:0000313" key="1">
    <source>
        <dbReference type="EMBL" id="QQU01688.1"/>
    </source>
</evidence>
<protein>
    <submittedName>
        <fullName evidence="1">DUF2589 domain-containing protein</fullName>
    </submittedName>
</protein>